<dbReference type="STRING" id="78245.Xaut_4500"/>
<dbReference type="NCBIfam" id="TIGR01635">
    <property type="entry name" value="tail_comp_S"/>
    <property type="match status" value="1"/>
</dbReference>
<dbReference type="PhylomeDB" id="A7INX5"/>
<protein>
    <submittedName>
        <fullName evidence="1">Phage virion morphogenesis protein</fullName>
    </submittedName>
</protein>
<gene>
    <name evidence="1" type="ordered locus">Xaut_4500</name>
</gene>
<dbReference type="eggNOG" id="COG5005">
    <property type="taxonomic scope" value="Bacteria"/>
</dbReference>
<organism evidence="1 2">
    <name type="scientific">Xanthobacter autotrophicus (strain ATCC BAA-1158 / Py2)</name>
    <dbReference type="NCBI Taxonomy" id="78245"/>
    <lineage>
        <taxon>Bacteria</taxon>
        <taxon>Pseudomonadati</taxon>
        <taxon>Pseudomonadota</taxon>
        <taxon>Alphaproteobacteria</taxon>
        <taxon>Hyphomicrobiales</taxon>
        <taxon>Xanthobacteraceae</taxon>
        <taxon>Xanthobacter</taxon>
    </lineage>
</organism>
<evidence type="ECO:0000313" key="2">
    <source>
        <dbReference type="Proteomes" id="UP000002417"/>
    </source>
</evidence>
<dbReference type="Pfam" id="PF05069">
    <property type="entry name" value="Phage_tail_S"/>
    <property type="match status" value="1"/>
</dbReference>
<dbReference type="InterPro" id="IPR006522">
    <property type="entry name" value="Phage_virion_morphogenesis"/>
</dbReference>
<reference evidence="1 2" key="1">
    <citation type="submission" date="2007-07" db="EMBL/GenBank/DDBJ databases">
        <title>Complete sequence of chromosome of Xanthobacter autotrophicus Py2.</title>
        <authorList>
            <consortium name="US DOE Joint Genome Institute"/>
            <person name="Copeland A."/>
            <person name="Lucas S."/>
            <person name="Lapidus A."/>
            <person name="Barry K."/>
            <person name="Glavina del Rio T."/>
            <person name="Hammon N."/>
            <person name="Israni S."/>
            <person name="Dalin E."/>
            <person name="Tice H."/>
            <person name="Pitluck S."/>
            <person name="Sims D."/>
            <person name="Brettin T."/>
            <person name="Bruce D."/>
            <person name="Detter J.C."/>
            <person name="Han C."/>
            <person name="Tapia R."/>
            <person name="Brainard J."/>
            <person name="Schmutz J."/>
            <person name="Larimer F."/>
            <person name="Land M."/>
            <person name="Hauser L."/>
            <person name="Kyrpides N."/>
            <person name="Kim E."/>
            <person name="Ensigns S.A."/>
            <person name="Richardson P."/>
        </authorList>
    </citation>
    <scope>NUCLEOTIDE SEQUENCE [LARGE SCALE GENOMIC DNA]</scope>
    <source>
        <strain evidence="2">ATCC BAA-1158 / Py2</strain>
    </source>
</reference>
<dbReference type="Proteomes" id="UP000002417">
    <property type="component" value="Chromosome"/>
</dbReference>
<accession>A7INX5</accession>
<dbReference type="EMBL" id="CP000781">
    <property type="protein sequence ID" value="ABS69721.1"/>
    <property type="molecule type" value="Genomic_DNA"/>
</dbReference>
<evidence type="ECO:0000313" key="1">
    <source>
        <dbReference type="EMBL" id="ABS69721.1"/>
    </source>
</evidence>
<proteinExistence type="predicted"/>
<name>A7INX5_XANP2</name>
<keyword evidence="2" id="KW-1185">Reference proteome</keyword>
<sequence length="176" mass="19069">MSGATLETTVVGQAAQLAFKKLRLLMTDTTPVMRAIGVALVEEVHTRFERAVDPQGNPWKPLLPDYAAMKRGPGILRESAMRGGLMGSITFRANHESVEVGTNKIYAAVHQFGATIRPVHAPYLVFRLASYAVHALSVTIPARPYLGIGPSGERVIFEVLDDAVDRAVGPYRIGMA</sequence>
<dbReference type="KEGG" id="xau:Xaut_4500"/>
<dbReference type="HOGENOM" id="CLU_117141_0_1_5"/>
<dbReference type="AlphaFoldDB" id="A7INX5"/>